<keyword evidence="3 8" id="KW-1133">Transmembrane helix</keyword>
<evidence type="ECO:0000256" key="2">
    <source>
        <dbReference type="ARBA" id="ARBA00022692"/>
    </source>
</evidence>
<keyword evidence="10" id="KW-1185">Reference proteome</keyword>
<dbReference type="NCBIfam" id="NF003413">
    <property type="entry name" value="PRK04778.1-7"/>
    <property type="match status" value="1"/>
</dbReference>
<dbReference type="Pfam" id="PF06160">
    <property type="entry name" value="EzrA"/>
    <property type="match status" value="1"/>
</dbReference>
<keyword evidence="7 8" id="KW-0131">Cell cycle</keyword>
<dbReference type="Proteomes" id="UP001519345">
    <property type="component" value="Unassembled WGS sequence"/>
</dbReference>
<comment type="subcellular location">
    <subcellularLocation>
        <location evidence="8">Cell membrane</location>
        <topology evidence="8">Single-pass membrane protein</topology>
    </subcellularLocation>
    <text evidence="8">Colocalized with FtsZ to the nascent septal site.</text>
</comment>
<keyword evidence="4 8" id="KW-0175">Coiled coil</keyword>
<dbReference type="HAMAP" id="MF_00728">
    <property type="entry name" value="EzrA"/>
    <property type="match status" value="1"/>
</dbReference>
<evidence type="ECO:0000256" key="6">
    <source>
        <dbReference type="ARBA" id="ARBA00023210"/>
    </source>
</evidence>
<dbReference type="EMBL" id="JAGGKX010000003">
    <property type="protein sequence ID" value="MBP1968908.1"/>
    <property type="molecule type" value="Genomic_DNA"/>
</dbReference>
<evidence type="ECO:0000256" key="4">
    <source>
        <dbReference type="ARBA" id="ARBA00023054"/>
    </source>
</evidence>
<keyword evidence="1 8" id="KW-0132">Cell division</keyword>
<comment type="caution">
    <text evidence="9">The sequence shown here is derived from an EMBL/GenBank/DDBJ whole genome shotgun (WGS) entry which is preliminary data.</text>
</comment>
<reference evidence="9 10" key="1">
    <citation type="submission" date="2021-03" db="EMBL/GenBank/DDBJ databases">
        <title>Genomic Encyclopedia of Type Strains, Phase IV (KMG-IV): sequencing the most valuable type-strain genomes for metagenomic binning, comparative biology and taxonomic classification.</title>
        <authorList>
            <person name="Goeker M."/>
        </authorList>
    </citation>
    <scope>NUCLEOTIDE SEQUENCE [LARGE SCALE GENOMIC DNA]</scope>
    <source>
        <strain evidence="9 10">DSM 25609</strain>
    </source>
</reference>
<protein>
    <recommendedName>
        <fullName evidence="8">Septation ring formation regulator EzrA</fullName>
    </recommendedName>
</protein>
<feature type="topological domain" description="Extracellular" evidence="8">
    <location>
        <begin position="1"/>
        <end position="2"/>
    </location>
</feature>
<evidence type="ECO:0000256" key="7">
    <source>
        <dbReference type="ARBA" id="ARBA00023306"/>
    </source>
</evidence>
<dbReference type="RefSeq" id="WP_209462122.1">
    <property type="nucleotide sequence ID" value="NZ_CP110224.1"/>
</dbReference>
<comment type="function">
    <text evidence="8">Negative regulator of FtsZ ring formation; modulates the frequency and position of FtsZ ring formation. Inhibits FtsZ ring formation at polar sites. Interacts either with FtsZ or with one of its binding partners to promote depolymerization.</text>
</comment>
<dbReference type="InterPro" id="IPR010379">
    <property type="entry name" value="EzrA"/>
</dbReference>
<name>A0ABS4ID99_9BACI</name>
<evidence type="ECO:0000256" key="3">
    <source>
        <dbReference type="ARBA" id="ARBA00022989"/>
    </source>
</evidence>
<organism evidence="9 10">
    <name type="scientific">Virgibacillus natechei</name>
    <dbReference type="NCBI Taxonomy" id="1216297"/>
    <lineage>
        <taxon>Bacteria</taxon>
        <taxon>Bacillati</taxon>
        <taxon>Bacillota</taxon>
        <taxon>Bacilli</taxon>
        <taxon>Bacillales</taxon>
        <taxon>Bacillaceae</taxon>
        <taxon>Virgibacillus</taxon>
    </lineage>
</organism>
<accession>A0ABS4ID99</accession>
<feature type="coiled-coil region" evidence="8">
    <location>
        <begin position="317"/>
        <end position="424"/>
    </location>
</feature>
<keyword evidence="5 8" id="KW-0472">Membrane</keyword>
<feature type="coiled-coil region" evidence="8">
    <location>
        <begin position="105"/>
        <end position="139"/>
    </location>
</feature>
<evidence type="ECO:0000313" key="10">
    <source>
        <dbReference type="Proteomes" id="UP001519345"/>
    </source>
</evidence>
<evidence type="ECO:0000313" key="9">
    <source>
        <dbReference type="EMBL" id="MBP1968908.1"/>
    </source>
</evidence>
<feature type="topological domain" description="Cytoplasmic" evidence="8">
    <location>
        <begin position="22"/>
        <end position="567"/>
    </location>
</feature>
<keyword evidence="2 8" id="KW-0812">Transmembrane</keyword>
<gene>
    <name evidence="8" type="primary">ezrA</name>
    <name evidence="9" type="ORF">J2Z83_001002</name>
</gene>
<keyword evidence="6 8" id="KW-0717">Septation</keyword>
<evidence type="ECO:0000256" key="1">
    <source>
        <dbReference type="ARBA" id="ARBA00022618"/>
    </source>
</evidence>
<evidence type="ECO:0000256" key="8">
    <source>
        <dbReference type="HAMAP-Rule" id="MF_00728"/>
    </source>
</evidence>
<proteinExistence type="inferred from homology"/>
<sequence length="567" mass="66408">MAYIIGIILVIITLLIVGLILRKRVYDVVDKYEAWKLDIMGRNIASQLGRIKRLNLSGEAQEKFETWKERWEFIITKELPDIEEHLFDAEEAADRYRFSKSKKTLNKVDQILSSIESDIEKLLQEVDELLDSEETSRLEVESIEPSIKKLRKKLSQNRYQYGKAEYYFEVQMDELEAKLTTYYDLVESGDYFEATELVNTLKGILDKLEVQIEAFPALYKACKHDLPAQLDDLYSGLKGMKEDGYRVDHLAFEKEIRSYQERLLDTVRALENGETSGVQEMITDVDERMKEMYQLLEKEAIAKNYLENQMPSYQQSLDAISNDFHDTQEEVETLKQAYYFEDNDMERYLDLQKTITKLEGQMVELSNDMESKDSSHSELRGEVEKGFQQIEDLQQKHEEFKKRIQNLRKDELEAKEKLSEMRGELYNISRKLKKSNIPGVPSYIWNMMETATEKNSRVLKALEKQPLDMAEVQQAMNESKKVIDNVVEQTEMMLEQAYLTEQVIQYANRYRSQYPLLAAKLSESERLFRSYEYELSLEHAAKAVEEIEPGALKRIEDYQAQAVVTQS</sequence>
<comment type="similarity">
    <text evidence="8">Belongs to the EzrA family.</text>
</comment>
<evidence type="ECO:0000256" key="5">
    <source>
        <dbReference type="ARBA" id="ARBA00023136"/>
    </source>
</evidence>
<keyword evidence="8" id="KW-1003">Cell membrane</keyword>